<organism evidence="1 2">
    <name type="scientific">Candidatus Olsenella pullistercoris</name>
    <dbReference type="NCBI Taxonomy" id="2838712"/>
    <lineage>
        <taxon>Bacteria</taxon>
        <taxon>Bacillati</taxon>
        <taxon>Actinomycetota</taxon>
        <taxon>Coriobacteriia</taxon>
        <taxon>Coriobacteriales</taxon>
        <taxon>Atopobiaceae</taxon>
        <taxon>Olsenella</taxon>
    </lineage>
</organism>
<dbReference type="EMBL" id="DXBM01000003">
    <property type="protein sequence ID" value="HIZ45424.1"/>
    <property type="molecule type" value="Genomic_DNA"/>
</dbReference>
<protein>
    <submittedName>
        <fullName evidence="1">Uncharacterized protein</fullName>
    </submittedName>
</protein>
<dbReference type="Proteomes" id="UP000824062">
    <property type="component" value="Unassembled WGS sequence"/>
</dbReference>
<evidence type="ECO:0000313" key="1">
    <source>
        <dbReference type="EMBL" id="HIZ45424.1"/>
    </source>
</evidence>
<proteinExistence type="predicted"/>
<gene>
    <name evidence="1" type="ORF">IAA19_00135</name>
</gene>
<accession>A0A9D2EWY1</accession>
<reference evidence="1" key="2">
    <citation type="submission" date="2021-04" db="EMBL/GenBank/DDBJ databases">
        <authorList>
            <person name="Gilroy R."/>
        </authorList>
    </citation>
    <scope>NUCLEOTIDE SEQUENCE</scope>
    <source>
        <strain evidence="1">ChiHjej12B11-14209</strain>
    </source>
</reference>
<dbReference type="AlphaFoldDB" id="A0A9D2EWY1"/>
<comment type="caution">
    <text evidence="1">The sequence shown here is derived from an EMBL/GenBank/DDBJ whole genome shotgun (WGS) entry which is preliminary data.</text>
</comment>
<sequence>MGDWLRTAAYGTVSAYRAQGHELLGVHSNRELADLLARDVGFVPSAGKKTPPADD</sequence>
<evidence type="ECO:0000313" key="2">
    <source>
        <dbReference type="Proteomes" id="UP000824062"/>
    </source>
</evidence>
<name>A0A9D2EWY1_9ACTN</name>
<reference evidence="1" key="1">
    <citation type="journal article" date="2021" name="PeerJ">
        <title>Extensive microbial diversity within the chicken gut microbiome revealed by metagenomics and culture.</title>
        <authorList>
            <person name="Gilroy R."/>
            <person name="Ravi A."/>
            <person name="Getino M."/>
            <person name="Pursley I."/>
            <person name="Horton D.L."/>
            <person name="Alikhan N.F."/>
            <person name="Baker D."/>
            <person name="Gharbi K."/>
            <person name="Hall N."/>
            <person name="Watson M."/>
            <person name="Adriaenssens E.M."/>
            <person name="Foster-Nyarko E."/>
            <person name="Jarju S."/>
            <person name="Secka A."/>
            <person name="Antonio M."/>
            <person name="Oren A."/>
            <person name="Chaudhuri R.R."/>
            <person name="La Ragione R."/>
            <person name="Hildebrand F."/>
            <person name="Pallen M.J."/>
        </authorList>
    </citation>
    <scope>NUCLEOTIDE SEQUENCE</scope>
    <source>
        <strain evidence="1">ChiHjej12B11-14209</strain>
    </source>
</reference>